<organism evidence="6 7">
    <name type="scientific">Trichinella murrelli</name>
    <dbReference type="NCBI Taxonomy" id="144512"/>
    <lineage>
        <taxon>Eukaryota</taxon>
        <taxon>Metazoa</taxon>
        <taxon>Ecdysozoa</taxon>
        <taxon>Nematoda</taxon>
        <taxon>Enoplea</taxon>
        <taxon>Dorylaimia</taxon>
        <taxon>Trichinellida</taxon>
        <taxon>Trichinellidae</taxon>
        <taxon>Trichinella</taxon>
    </lineage>
</organism>
<evidence type="ECO:0000256" key="4">
    <source>
        <dbReference type="ARBA" id="ARBA00023180"/>
    </source>
</evidence>
<dbReference type="PANTHER" id="PTHR24369:SF210">
    <property type="entry name" value="CHAOPTIN-RELATED"/>
    <property type="match status" value="1"/>
</dbReference>
<dbReference type="Pfam" id="PF00560">
    <property type="entry name" value="LRR_1"/>
    <property type="match status" value="2"/>
</dbReference>
<protein>
    <submittedName>
        <fullName evidence="6">Chaoptin</fullName>
    </submittedName>
</protein>
<dbReference type="PANTHER" id="PTHR24369">
    <property type="entry name" value="ANTIGEN BSP, PUTATIVE-RELATED"/>
    <property type="match status" value="1"/>
</dbReference>
<dbReference type="InterPro" id="IPR050541">
    <property type="entry name" value="LRR_TM_domain-containing"/>
</dbReference>
<dbReference type="OrthoDB" id="10022853at2759"/>
<keyword evidence="2" id="KW-0732">Signal</keyword>
<dbReference type="InterPro" id="IPR032675">
    <property type="entry name" value="LRR_dom_sf"/>
</dbReference>
<dbReference type="InterPro" id="IPR001611">
    <property type="entry name" value="Leu-rich_rpt"/>
</dbReference>
<evidence type="ECO:0000256" key="3">
    <source>
        <dbReference type="ARBA" id="ARBA00022737"/>
    </source>
</evidence>
<reference evidence="6 7" key="1">
    <citation type="submission" date="2015-01" db="EMBL/GenBank/DDBJ databases">
        <title>Evolution of Trichinella species and genotypes.</title>
        <authorList>
            <person name="Korhonen P.K."/>
            <person name="Edoardo P."/>
            <person name="Giuseppe L.R."/>
            <person name="Gasser R.B."/>
        </authorList>
    </citation>
    <scope>NUCLEOTIDE SEQUENCE [LARGE SCALE GENOMIC DNA]</scope>
    <source>
        <strain evidence="6">ISS417</strain>
    </source>
</reference>
<evidence type="ECO:0000256" key="2">
    <source>
        <dbReference type="ARBA" id="ARBA00022729"/>
    </source>
</evidence>
<name>A0A0V0TA03_9BILA</name>
<dbReference type="FunFam" id="3.80.10.10:FF:000770">
    <property type="entry name" value="Uncharacterized protein"/>
    <property type="match status" value="1"/>
</dbReference>
<dbReference type="STRING" id="144512.A0A0V0TA03"/>
<keyword evidence="3" id="KW-0677">Repeat</keyword>
<sequence length="1300" mass="147318">NEQHAAVSCFCIPEAVWLRRWLFYKKLQNSASDWYWLNAIDGSEANLGSGCALPQLQSSMLVNPLFILVVYCLSKVSVSVCRFDGDENSRSVWTACDCVRLTVDSFKVNCHAVPWITVPAVPSVEKTELHMTSLSVINSQLMFLTYDAFREQSIQVLDLSNNKIDSINMNAFRGLEQKLYQLLLDNNELSRIPARQLSQLQQLRYLNLKNNKIDVIEAGIFKNSILRNLRYLYLDGNLIDSIPSDAFVSLDLQVLTLSHNRIHHMEAHSLPYTIWYISLKGNMLQSIPYEAFEGLKDLQMIDLEGNSIDHLQSYVSTVSNGNVSINLSSNKIRTLPAACFSAFQQINKLDLSRNAIQKVHSEFLQGVATLQTLDLSYNRVGFLPIKSLFTVAHSLSKISLEENELSTVPEALSVLKVLASLNLSSNKLNTLGSDDILSNNGNMLKELLISHNYLTQIAANFGKLENLDLSSNNIAELHKQAFGQNEKRPASTVRLNLAGNQIRRLADPGVFIYMPMLVYVDLSHNNIEHISSNFFHHLPTLESLSLEKNLLDSFPALALRPIVKLRYLILDRNRIRTLPMGQIEQLGSLERISLTHNLIHAISQNTFPGRNFKSLKSINLAFNRITFLASKAFHDLFALDVVQLQGNKLTTLQMYTFANLSNLRIVNLDGNQINYTSEGCFFNLPRLEYLSLRNNRLATIALDAFVHVLGLETLDLAYNIFHEFDSQFLRHVQNLRSLDLSHNMLRHVQFLDHLKQTLVNLNLKNNRLQFIHETVFADMPRLEYLDLTKNSLISLHPDGFGSMPKVHTLLLGDNQLKQVKKGTFEGLNRINLLDVSRNELNRLDGSCFGENNVVELNLAGNRLTEVPQTALASLHGSLASLDLSDNRIESVESTQFEGLRNLSQLLLRANRVQLVSEAAFKSLHKLRILDLSENPIDEWHPNAFRDLSHSLESVNLADTGLYSVPNFAGRAVKCLNLSNNQITSFDIAADKATLQKLQTLDVSRNRLRQLPASMLNLLTNLKVLNVSYNPMVEFTDQMIRALPKLETFHCHHMYEIRDVYKPAFSSLVNLKEFQMYDVGKVVHSGFFQLDELLAVLPGLKTLRIQLSNQTLDNQLANFDTRLLRSLHLQGSNIKQITLNAFKSLRGYKVKLAITNSQLFYLPPQFFSTLNHIKHLYLDLSENRLRTVNPFSTSRLPTVNSHGTVLQDIDLRNNPIHCDCSMRWVADWLDHLRTTAEPDHFAEHVSKWNSTFCYTPNSLVGQSLWSLSAEQFCSASSTAQCSLLSLYTLPLLLLVIFCLIH</sequence>
<feature type="domain" description="LRRCT" evidence="5">
    <location>
        <begin position="1213"/>
        <end position="1273"/>
    </location>
</feature>
<gene>
    <name evidence="6" type="primary">chp</name>
    <name evidence="6" type="ORF">T05_15578</name>
</gene>
<proteinExistence type="predicted"/>
<accession>A0A0V0TA03</accession>
<evidence type="ECO:0000313" key="6">
    <source>
        <dbReference type="EMBL" id="KRX35871.1"/>
    </source>
</evidence>
<dbReference type="SMART" id="SM00365">
    <property type="entry name" value="LRR_SD22"/>
    <property type="match status" value="11"/>
</dbReference>
<dbReference type="SMART" id="SM00082">
    <property type="entry name" value="LRRCT"/>
    <property type="match status" value="1"/>
</dbReference>
<dbReference type="Proteomes" id="UP000055048">
    <property type="component" value="Unassembled WGS sequence"/>
</dbReference>
<comment type="caution">
    <text evidence="6">The sequence shown here is derived from an EMBL/GenBank/DDBJ whole genome shotgun (WGS) entry which is preliminary data.</text>
</comment>
<dbReference type="InterPro" id="IPR003591">
    <property type="entry name" value="Leu-rich_rpt_typical-subtyp"/>
</dbReference>
<dbReference type="SMART" id="SM00368">
    <property type="entry name" value="LRR_RI"/>
    <property type="match status" value="6"/>
</dbReference>
<dbReference type="SUPFAM" id="SSF52058">
    <property type="entry name" value="L domain-like"/>
    <property type="match status" value="4"/>
</dbReference>
<dbReference type="SMART" id="SM00369">
    <property type="entry name" value="LRR_TYP"/>
    <property type="match status" value="30"/>
</dbReference>
<keyword evidence="7" id="KW-1185">Reference proteome</keyword>
<dbReference type="Gene3D" id="3.80.10.10">
    <property type="entry name" value="Ribonuclease Inhibitor"/>
    <property type="match status" value="8"/>
</dbReference>
<dbReference type="InterPro" id="IPR000483">
    <property type="entry name" value="Cys-rich_flank_reg_C"/>
</dbReference>
<dbReference type="FunFam" id="3.80.10.10:FF:001164">
    <property type="entry name" value="GH01279p"/>
    <property type="match status" value="1"/>
</dbReference>
<dbReference type="PROSITE" id="PS51450">
    <property type="entry name" value="LRR"/>
    <property type="match status" value="7"/>
</dbReference>
<dbReference type="SMART" id="SM00364">
    <property type="entry name" value="LRR_BAC"/>
    <property type="match status" value="8"/>
</dbReference>
<dbReference type="EMBL" id="JYDJ01000403">
    <property type="protein sequence ID" value="KRX35871.1"/>
    <property type="molecule type" value="Genomic_DNA"/>
</dbReference>
<evidence type="ECO:0000313" key="7">
    <source>
        <dbReference type="Proteomes" id="UP000055048"/>
    </source>
</evidence>
<keyword evidence="4" id="KW-0325">Glycoprotein</keyword>
<evidence type="ECO:0000259" key="5">
    <source>
        <dbReference type="SMART" id="SM00082"/>
    </source>
</evidence>
<evidence type="ECO:0000256" key="1">
    <source>
        <dbReference type="ARBA" id="ARBA00022614"/>
    </source>
</evidence>
<feature type="non-terminal residue" evidence="6">
    <location>
        <position position="1"/>
    </location>
</feature>
<keyword evidence="1" id="KW-0433">Leucine-rich repeat</keyword>
<dbReference type="GO" id="GO:0005886">
    <property type="term" value="C:plasma membrane"/>
    <property type="evidence" value="ECO:0007669"/>
    <property type="project" value="TreeGrafter"/>
</dbReference>
<dbReference type="Pfam" id="PF13855">
    <property type="entry name" value="LRR_8"/>
    <property type="match status" value="8"/>
</dbReference>
<feature type="non-terminal residue" evidence="6">
    <location>
        <position position="1300"/>
    </location>
</feature>